<dbReference type="Pfam" id="PF00532">
    <property type="entry name" value="Peripla_BP_1"/>
    <property type="match status" value="1"/>
</dbReference>
<dbReference type="EMBL" id="AAMO01000008">
    <property type="protein sequence ID" value="EAQ02207.1"/>
    <property type="molecule type" value="Genomic_DNA"/>
</dbReference>
<dbReference type="HOGENOM" id="CLU_037628_6_1_5"/>
<evidence type="ECO:0000256" key="4">
    <source>
        <dbReference type="ARBA" id="ARBA00023163"/>
    </source>
</evidence>
<dbReference type="Gene3D" id="3.40.50.2300">
    <property type="match status" value="2"/>
</dbReference>
<keyword evidence="7" id="KW-1185">Reference proteome</keyword>
<keyword evidence="2" id="KW-0805">Transcription regulation</keyword>
<gene>
    <name evidence="6" type="ORF">OB2597_19031</name>
</gene>
<dbReference type="GO" id="GO:0003700">
    <property type="term" value="F:DNA-binding transcription factor activity"/>
    <property type="evidence" value="ECO:0007669"/>
    <property type="project" value="TreeGrafter"/>
</dbReference>
<dbReference type="Pfam" id="PF00356">
    <property type="entry name" value="LacI"/>
    <property type="match status" value="1"/>
</dbReference>
<dbReference type="CDD" id="cd06278">
    <property type="entry name" value="PBP1_LacI-like"/>
    <property type="match status" value="1"/>
</dbReference>
<dbReference type="AlphaFoldDB" id="A3U0B6"/>
<protein>
    <submittedName>
        <fullName evidence="6">Transcriptional regulator</fullName>
    </submittedName>
</protein>
<evidence type="ECO:0000313" key="6">
    <source>
        <dbReference type="EMBL" id="EAQ02207.1"/>
    </source>
</evidence>
<keyword evidence="4" id="KW-0804">Transcription</keyword>
<evidence type="ECO:0000256" key="3">
    <source>
        <dbReference type="ARBA" id="ARBA00023125"/>
    </source>
</evidence>
<dbReference type="PANTHER" id="PTHR30146">
    <property type="entry name" value="LACI-RELATED TRANSCRIPTIONAL REPRESSOR"/>
    <property type="match status" value="1"/>
</dbReference>
<comment type="caution">
    <text evidence="6">The sequence shown here is derived from an EMBL/GenBank/DDBJ whole genome shotgun (WGS) entry which is preliminary data.</text>
</comment>
<keyword evidence="3" id="KW-0238">DNA-binding</keyword>
<dbReference type="InterPro" id="IPR028082">
    <property type="entry name" value="Peripla_BP_I"/>
</dbReference>
<dbReference type="STRING" id="252305.OB2597_19031"/>
<evidence type="ECO:0000256" key="1">
    <source>
        <dbReference type="ARBA" id="ARBA00022491"/>
    </source>
</evidence>
<dbReference type="Proteomes" id="UP000004318">
    <property type="component" value="Unassembled WGS sequence"/>
</dbReference>
<dbReference type="SUPFAM" id="SSF53822">
    <property type="entry name" value="Periplasmic binding protein-like I"/>
    <property type="match status" value="1"/>
</dbReference>
<dbReference type="GO" id="GO:0000976">
    <property type="term" value="F:transcription cis-regulatory region binding"/>
    <property type="evidence" value="ECO:0007669"/>
    <property type="project" value="TreeGrafter"/>
</dbReference>
<dbReference type="PROSITE" id="PS50932">
    <property type="entry name" value="HTH_LACI_2"/>
    <property type="match status" value="1"/>
</dbReference>
<dbReference type="SMART" id="SM00354">
    <property type="entry name" value="HTH_LACI"/>
    <property type="match status" value="1"/>
</dbReference>
<organism evidence="6 7">
    <name type="scientific">Pseudooceanicola batsensis (strain ATCC BAA-863 / DSM 15984 / KCTC 12145 / HTCC2597)</name>
    <name type="common">Oceanicola batsensis</name>
    <dbReference type="NCBI Taxonomy" id="252305"/>
    <lineage>
        <taxon>Bacteria</taxon>
        <taxon>Pseudomonadati</taxon>
        <taxon>Pseudomonadota</taxon>
        <taxon>Alphaproteobacteria</taxon>
        <taxon>Rhodobacterales</taxon>
        <taxon>Paracoccaceae</taxon>
        <taxon>Pseudooceanicola</taxon>
    </lineage>
</organism>
<dbReference type="InterPro" id="IPR000843">
    <property type="entry name" value="HTH_LacI"/>
</dbReference>
<proteinExistence type="predicted"/>
<keyword evidence="1" id="KW-0678">Repressor</keyword>
<dbReference type="PANTHER" id="PTHR30146:SF95">
    <property type="entry name" value="RIBOSE OPERON REPRESSOR"/>
    <property type="match status" value="1"/>
</dbReference>
<reference evidence="6 7" key="1">
    <citation type="journal article" date="2010" name="J. Bacteriol.">
        <title>Genome sequences of Oceanicola granulosus HTCC2516(T) and Oceanicola batsensis HTCC2597(TDelta).</title>
        <authorList>
            <person name="Thrash J.C."/>
            <person name="Cho J.C."/>
            <person name="Vergin K.L."/>
            <person name="Giovannoni S.J."/>
        </authorList>
    </citation>
    <scope>NUCLEOTIDE SEQUENCE [LARGE SCALE GENOMIC DNA]</scope>
    <source>
        <strain evidence="7">ATCC BAA-863 / DSM 15984 / KCTC 12145 / HTCC2597</strain>
    </source>
</reference>
<dbReference type="InterPro" id="IPR010982">
    <property type="entry name" value="Lambda_DNA-bd_dom_sf"/>
</dbReference>
<dbReference type="SUPFAM" id="SSF47413">
    <property type="entry name" value="lambda repressor-like DNA-binding domains"/>
    <property type="match status" value="1"/>
</dbReference>
<dbReference type="Gene3D" id="1.10.260.40">
    <property type="entry name" value="lambda repressor-like DNA-binding domains"/>
    <property type="match status" value="1"/>
</dbReference>
<feature type="domain" description="HTH lacI-type" evidence="5">
    <location>
        <begin position="1"/>
        <end position="50"/>
    </location>
</feature>
<evidence type="ECO:0000259" key="5">
    <source>
        <dbReference type="PROSITE" id="PS50932"/>
    </source>
</evidence>
<evidence type="ECO:0000313" key="7">
    <source>
        <dbReference type="Proteomes" id="UP000004318"/>
    </source>
</evidence>
<dbReference type="CDD" id="cd01392">
    <property type="entry name" value="HTH_LacI"/>
    <property type="match status" value="1"/>
</dbReference>
<name>A3U0B6_PSEBH</name>
<accession>A3U0B6</accession>
<sequence>MARAAGVSQPAVSRAFNPKASITKEKRDRVLAAARELGYVPNVFASSLSKRSSKMVAVISGNLNNPFYSESLQVFVENFQRTSRQVLAFSVQDQQSSDEVMMEALRYPVDGIVMTSAKVTSEMVKLSEGLGIPVVMFNRSVPGTGLATVQCDNRAGGAALARRMAAAGARSFLVLRGDPQGSTSQERVAGFRDTLAALGRLDLEEIEGGSNYSGGYAAIMSRFNRPAPDWPDAIFAVNDIMAIGCADALRGNFGLRIPEDILLAGFDGIREGQRHPYRLTTVRQPIERMVSETLDILDQPDGGESSLRLIPGDLIPGTTVKARGEFL</sequence>
<evidence type="ECO:0000256" key="2">
    <source>
        <dbReference type="ARBA" id="ARBA00023015"/>
    </source>
</evidence>
<dbReference type="InterPro" id="IPR001761">
    <property type="entry name" value="Peripla_BP/Lac1_sug-bd_dom"/>
</dbReference>